<dbReference type="EMBL" id="HBUF01578416">
    <property type="protein sequence ID" value="CAG6769271.1"/>
    <property type="molecule type" value="Transcribed_RNA"/>
</dbReference>
<dbReference type="EMBL" id="HBUF01578418">
    <property type="protein sequence ID" value="CAG6769273.1"/>
    <property type="molecule type" value="Transcribed_RNA"/>
</dbReference>
<reference evidence="1" key="1">
    <citation type="submission" date="2021-05" db="EMBL/GenBank/DDBJ databases">
        <authorList>
            <person name="Alioto T."/>
            <person name="Alioto T."/>
            <person name="Gomez Garrido J."/>
        </authorList>
    </citation>
    <scope>NUCLEOTIDE SEQUENCE</scope>
</reference>
<proteinExistence type="predicted"/>
<accession>A0A8D9EWR8</accession>
<dbReference type="EMBL" id="HBUF01235861">
    <property type="protein sequence ID" value="CAG6675215.1"/>
    <property type="molecule type" value="Transcribed_RNA"/>
</dbReference>
<evidence type="ECO:0000313" key="1">
    <source>
        <dbReference type="EMBL" id="CAG6769273.1"/>
    </source>
</evidence>
<name>A0A8D9EWR8_9HEMI</name>
<organism evidence="1">
    <name type="scientific">Cacopsylla melanoneura</name>
    <dbReference type="NCBI Taxonomy" id="428564"/>
    <lineage>
        <taxon>Eukaryota</taxon>
        <taxon>Metazoa</taxon>
        <taxon>Ecdysozoa</taxon>
        <taxon>Arthropoda</taxon>
        <taxon>Hexapoda</taxon>
        <taxon>Insecta</taxon>
        <taxon>Pterygota</taxon>
        <taxon>Neoptera</taxon>
        <taxon>Paraneoptera</taxon>
        <taxon>Hemiptera</taxon>
        <taxon>Sternorrhyncha</taxon>
        <taxon>Psylloidea</taxon>
        <taxon>Psyllidae</taxon>
        <taxon>Psyllinae</taxon>
        <taxon>Cacopsylla</taxon>
    </lineage>
</organism>
<dbReference type="EMBL" id="HBUF01235862">
    <property type="protein sequence ID" value="CAG6675216.1"/>
    <property type="molecule type" value="Transcribed_RNA"/>
</dbReference>
<dbReference type="AlphaFoldDB" id="A0A8D9EWR8"/>
<protein>
    <submittedName>
        <fullName evidence="1">Uncharacterized protein</fullName>
    </submittedName>
</protein>
<sequence length="116" mass="13258">MMCRPAILTKDLFHLLLSAGYEQCLHFRKRFQRWFLAGGAFGEDGDGTRVHMRREHFVNVGRLLDNARKHRGTTPSRRGVDYFLRVGNILSRVMRRLIGRVMRCGGGERTKSGPGA</sequence>
<dbReference type="EMBL" id="HBUF01578417">
    <property type="protein sequence ID" value="CAG6769272.1"/>
    <property type="molecule type" value="Transcribed_RNA"/>
</dbReference>